<gene>
    <name evidence="1" type="ORF">ACFQ4H_01700</name>
</gene>
<sequence length="197" mass="21352">MEAGVGFGYKIEWLAVRLRGAESVAASLGLGSLSHTTWQDAVAAAYAGAWLLTPPIDGWTLAASIDVEAPQDSRFGPWLADLSVSLGEVQYFGTQRVVEYQAWGRASSGIVDRAFVYLGESGEVLFHVGEPTPEEQALGVGLVPDDDWWESDEDDDTYTWPDEETVLMLAGRWSLDPRTLDGAHIAGLPWVAVPTGR</sequence>
<comment type="caution">
    <text evidence="1">The sequence shown here is derived from an EMBL/GenBank/DDBJ whole genome shotgun (WGS) entry which is preliminary data.</text>
</comment>
<dbReference type="RefSeq" id="WP_377566129.1">
    <property type="nucleotide sequence ID" value="NZ_JBHTMP010000001.1"/>
</dbReference>
<dbReference type="EMBL" id="JBHTMP010000001">
    <property type="protein sequence ID" value="MFD1319797.1"/>
    <property type="molecule type" value="Genomic_DNA"/>
</dbReference>
<evidence type="ECO:0000313" key="1">
    <source>
        <dbReference type="EMBL" id="MFD1319797.1"/>
    </source>
</evidence>
<dbReference type="Proteomes" id="UP001597260">
    <property type="component" value="Unassembled WGS sequence"/>
</dbReference>
<accession>A0ABW3Y5U3</accession>
<evidence type="ECO:0000313" key="2">
    <source>
        <dbReference type="Proteomes" id="UP001597260"/>
    </source>
</evidence>
<keyword evidence="2" id="KW-1185">Reference proteome</keyword>
<organism evidence="1 2">
    <name type="scientific">Micromonospora sonneratiae</name>
    <dbReference type="NCBI Taxonomy" id="1184706"/>
    <lineage>
        <taxon>Bacteria</taxon>
        <taxon>Bacillati</taxon>
        <taxon>Actinomycetota</taxon>
        <taxon>Actinomycetes</taxon>
        <taxon>Micromonosporales</taxon>
        <taxon>Micromonosporaceae</taxon>
        <taxon>Micromonospora</taxon>
    </lineage>
</organism>
<evidence type="ECO:0008006" key="3">
    <source>
        <dbReference type="Google" id="ProtNLM"/>
    </source>
</evidence>
<reference evidence="2" key="1">
    <citation type="journal article" date="2019" name="Int. J. Syst. Evol. Microbiol.">
        <title>The Global Catalogue of Microorganisms (GCM) 10K type strain sequencing project: providing services to taxonomists for standard genome sequencing and annotation.</title>
        <authorList>
            <consortium name="The Broad Institute Genomics Platform"/>
            <consortium name="The Broad Institute Genome Sequencing Center for Infectious Disease"/>
            <person name="Wu L."/>
            <person name="Ma J."/>
        </authorList>
    </citation>
    <scope>NUCLEOTIDE SEQUENCE [LARGE SCALE GENOMIC DNA]</scope>
    <source>
        <strain evidence="2">JCM 31037</strain>
    </source>
</reference>
<name>A0ABW3Y5U3_9ACTN</name>
<proteinExistence type="predicted"/>
<protein>
    <recommendedName>
        <fullName evidence="3">Immunity protein 22</fullName>
    </recommendedName>
</protein>